<reference evidence="3" key="1">
    <citation type="submission" date="2023-06" db="EMBL/GenBank/DDBJ databases">
        <title>Genome-scale phylogeny and comparative genomics of the fungal order Sordariales.</title>
        <authorList>
            <consortium name="Lawrence Berkeley National Laboratory"/>
            <person name="Hensen N."/>
            <person name="Bonometti L."/>
            <person name="Westerberg I."/>
            <person name="Brannstrom I.O."/>
            <person name="Guillou S."/>
            <person name="Cros-Aarteil S."/>
            <person name="Calhoun S."/>
            <person name="Haridas S."/>
            <person name="Kuo A."/>
            <person name="Mondo S."/>
            <person name="Pangilinan J."/>
            <person name="Riley R."/>
            <person name="Labutti K."/>
            <person name="Andreopoulos B."/>
            <person name="Lipzen A."/>
            <person name="Chen C."/>
            <person name="Yanf M."/>
            <person name="Daum C."/>
            <person name="Ng V."/>
            <person name="Clum A."/>
            <person name="Steindorff A."/>
            <person name="Ohm R."/>
            <person name="Martin F."/>
            <person name="Silar P."/>
            <person name="Natvig D."/>
            <person name="Lalanne C."/>
            <person name="Gautier V."/>
            <person name="Ament-Velasquez S.L."/>
            <person name="Kruys A."/>
            <person name="Hutchinson M.I."/>
            <person name="Powell A.J."/>
            <person name="Barry K."/>
            <person name="Miller A.N."/>
            <person name="Grigoriev I.V."/>
            <person name="Debuchy R."/>
            <person name="Gladieux P."/>
            <person name="Thoren M.H."/>
            <person name="Johannesson H."/>
        </authorList>
    </citation>
    <scope>NUCLEOTIDE SEQUENCE</scope>
    <source>
        <strain evidence="3">CBS 307.81</strain>
    </source>
</reference>
<accession>A0AA39YKA6</accession>
<proteinExistence type="predicted"/>
<feature type="coiled-coil region" evidence="1">
    <location>
        <begin position="477"/>
        <end position="546"/>
    </location>
</feature>
<sequence>MAAETAGEKLLCDVNALTILIGSLVSMLANPAQNGFEPLLRLFKTRLLEIPAAIRTCESDMQQSKDAIDDQLKACTEQQAQLNEFSNTLDTRMKELEVKESTLHRDQNSLAQMRQQLEKDTAVVRAREKGCADKESALADRERQCADKEAVLATVVEREAEIAEKQRNSKVAFERLKNVHNTVVTLTKRFEDMVGEQSTAFGNLVAQGLDDRLRSLGDSLKEAEKTHLASVTEDVRQTEQKLVQEIRSVDEKLFTIENKLDQGVQRTDLESISTLVKNINTYAAKQSELKKLTDAWEDARETAVGGVLSANAKLDHVTVRLGLVAQEASVLGVSDDLKTASAAQSAVLEQVSKGLGNLHDAVQAVAKHAASTLRNELLNGLEVLTEKVSTANQGLTELVQREHGSLFQSVEKQSHDLYAVREILDNKIQSLRLEKCQAVSEKKALQRQVASLSSEHLKTAGQRDRLDTEKQQLGQELLAVTNKNGELHQQVQSLEQENQQLVGQKQETEQQVQTLMMEKATWEIQSESLSNKVRHLEEALSSVKARCEGHTGLLIANTDLLHRGEALVREVGSLGQDLKHKTLQLQLVTTEHANLKLESAAAAAKSMTLQEENKALSRLRDELMANVALLQQELARAGSIQARHVLEHDALVKESQALEAERNKLQAQIKEWQEEKITERQLGDEIVGLKLALGDAKLAAAKCQGHELLEKLHAEVTMSRNQLQEKLSLATDLHQQVETRLAASRQTVDELQDNVAEYKKTVSTLNEQLLKAAQELEDVKGQMSREPVDHQTPRKRRRLEDQVGDVTAQDEWDNAVYEAADELAALVMDFDESSPKLVKRTLWTLCTMPNVKQERVYWDRFLQEASEHLWHCASMVISEGHDYSVITTDNGQATCPYHGTNTCLGVKVVREAGRPTKTVFTVGKKQ</sequence>
<comment type="caution">
    <text evidence="3">The sequence shown here is derived from an EMBL/GenBank/DDBJ whole genome shotgun (WGS) entry which is preliminary data.</text>
</comment>
<keyword evidence="4" id="KW-1185">Reference proteome</keyword>
<protein>
    <submittedName>
        <fullName evidence="3">Uncharacterized protein</fullName>
    </submittedName>
</protein>
<dbReference type="Proteomes" id="UP001174997">
    <property type="component" value="Unassembled WGS sequence"/>
</dbReference>
<organism evidence="3 4">
    <name type="scientific">Cercophora samala</name>
    <dbReference type="NCBI Taxonomy" id="330535"/>
    <lineage>
        <taxon>Eukaryota</taxon>
        <taxon>Fungi</taxon>
        <taxon>Dikarya</taxon>
        <taxon>Ascomycota</taxon>
        <taxon>Pezizomycotina</taxon>
        <taxon>Sordariomycetes</taxon>
        <taxon>Sordariomycetidae</taxon>
        <taxon>Sordariales</taxon>
        <taxon>Lasiosphaeriaceae</taxon>
        <taxon>Cercophora</taxon>
    </lineage>
</organism>
<name>A0AA39YKA6_9PEZI</name>
<feature type="region of interest" description="Disordered" evidence="2">
    <location>
        <begin position="780"/>
        <end position="803"/>
    </location>
</feature>
<feature type="coiled-coil region" evidence="1">
    <location>
        <begin position="606"/>
        <end position="682"/>
    </location>
</feature>
<evidence type="ECO:0000313" key="3">
    <source>
        <dbReference type="EMBL" id="KAK0654164.1"/>
    </source>
</evidence>
<dbReference type="EMBL" id="JAULSY010000229">
    <property type="protein sequence ID" value="KAK0654164.1"/>
    <property type="molecule type" value="Genomic_DNA"/>
</dbReference>
<evidence type="ECO:0000256" key="1">
    <source>
        <dbReference type="SAM" id="Coils"/>
    </source>
</evidence>
<evidence type="ECO:0000313" key="4">
    <source>
        <dbReference type="Proteomes" id="UP001174997"/>
    </source>
</evidence>
<gene>
    <name evidence="3" type="ORF">QBC41DRAFT_308413</name>
</gene>
<keyword evidence="1" id="KW-0175">Coiled coil</keyword>
<dbReference type="AlphaFoldDB" id="A0AA39YKA6"/>
<evidence type="ECO:0000256" key="2">
    <source>
        <dbReference type="SAM" id="MobiDB-lite"/>
    </source>
</evidence>